<dbReference type="Proteomes" id="UP000296201">
    <property type="component" value="Chromosome"/>
</dbReference>
<protein>
    <submittedName>
        <fullName evidence="2">Uncharacterized protein</fullName>
    </submittedName>
</protein>
<name>A0A4P7NYQ0_9GAMM</name>
<keyword evidence="1" id="KW-0472">Membrane</keyword>
<evidence type="ECO:0000313" key="3">
    <source>
        <dbReference type="Proteomes" id="UP000296201"/>
    </source>
</evidence>
<proteinExistence type="predicted"/>
<reference evidence="2 3" key="1">
    <citation type="submission" date="2018-08" db="EMBL/GenBank/DDBJ databases">
        <title>Horizontal acquisition of hydrogen conversion ability and other habitat adaptations in Hydrogenovibrio crunogenus strains.</title>
        <authorList>
            <person name="Gonnella G."/>
            <person name="Adam N."/>
            <person name="Perner M."/>
        </authorList>
    </citation>
    <scope>NUCLEOTIDE SEQUENCE [LARGE SCALE GENOMIC DNA]</scope>
    <source>
        <strain evidence="2 3">SP-41</strain>
    </source>
</reference>
<feature type="transmembrane region" description="Helical" evidence="1">
    <location>
        <begin position="34"/>
        <end position="56"/>
    </location>
</feature>
<dbReference type="AlphaFoldDB" id="A0A4P7NYQ0"/>
<sequence>MMMIKVWLFIMILTVLSWFGLKMAGKPLHIGWVFLFWIVTILGGTAFFYMISVWFVSSQ</sequence>
<accession>A0A4P7NYQ0</accession>
<dbReference type="RefSeq" id="WP_135795328.1">
    <property type="nucleotide sequence ID" value="NZ_CP032096.1"/>
</dbReference>
<keyword evidence="3" id="KW-1185">Reference proteome</keyword>
<dbReference type="OrthoDB" id="5616438at2"/>
<keyword evidence="1" id="KW-0812">Transmembrane</keyword>
<gene>
    <name evidence="2" type="ORF">GHNINEIG_00667</name>
</gene>
<organism evidence="2 3">
    <name type="scientific">Hydrogenovibrio crunogenus</name>
    <dbReference type="NCBI Taxonomy" id="39765"/>
    <lineage>
        <taxon>Bacteria</taxon>
        <taxon>Pseudomonadati</taxon>
        <taxon>Pseudomonadota</taxon>
        <taxon>Gammaproteobacteria</taxon>
        <taxon>Thiotrichales</taxon>
        <taxon>Piscirickettsiaceae</taxon>
        <taxon>Hydrogenovibrio</taxon>
    </lineage>
</organism>
<dbReference type="EMBL" id="CP032096">
    <property type="protein sequence ID" value="QBZ82635.1"/>
    <property type="molecule type" value="Genomic_DNA"/>
</dbReference>
<keyword evidence="1" id="KW-1133">Transmembrane helix</keyword>
<evidence type="ECO:0000256" key="1">
    <source>
        <dbReference type="SAM" id="Phobius"/>
    </source>
</evidence>
<evidence type="ECO:0000313" key="2">
    <source>
        <dbReference type="EMBL" id="QBZ82635.1"/>
    </source>
</evidence>